<dbReference type="RefSeq" id="WP_203569398.1">
    <property type="nucleotide sequence ID" value="NZ_WOFE01000001.1"/>
</dbReference>
<evidence type="ECO:0000256" key="8">
    <source>
        <dbReference type="SAM" id="Phobius"/>
    </source>
</evidence>
<comment type="caution">
    <text evidence="10">The sequence shown here is derived from an EMBL/GenBank/DDBJ whole genome shotgun (WGS) entry which is preliminary data.</text>
</comment>
<evidence type="ECO:0000256" key="4">
    <source>
        <dbReference type="ARBA" id="ARBA00022989"/>
    </source>
</evidence>
<keyword evidence="3 8" id="KW-0812">Transmembrane</keyword>
<proteinExistence type="predicted"/>
<sequence length="539" mass="57619">MTLKFKAWTLSIAVLISLIGVMLVGLSTMRDMSASDNQARIEQLLRSTYLSIAQLENLAASGKLTDEQAKEIATQILRENKYHKSEYVYVTDEKLNFIATPLDPQLHGTSFNEFKDAKGGSVGAIAVAALEKSGGALTSYPWTSERDGKVVELLSVAQKTPRWGWIVGNGVSFAEADARFWSNARWQVIVCLIVAGIVGFFMLTTVRRILNDLGGEPADVLKLVQSVADGNLQDTTQIGSASPHSIFGSVIRMRESLRTVMSQLSQAVNTLHHTSDDIVARAQDSNRLIEAQGNAASRIAHTAEVFADQTRAAEEQANTARQQSESATEISAKGLNVLSSAVKRFADIEQAVGDTQSSIDDLAQRVTSISAVIAVIRDVADQTNLLALNAAIEAARAGDMGRGFAVVADEVRKLAERTSSATQEIGLTITAVQGSGQNAKTRMDEMVVQLKEGIRQAKEGGEAVKAIRQETEATAAVVGQIGNSLSEQVTSSMAIRNDVDEVAQSSNGTMSAAQGTVGAAQSIKVVSDQLASLVHKFKL</sequence>
<evidence type="ECO:0000256" key="5">
    <source>
        <dbReference type="ARBA" id="ARBA00023136"/>
    </source>
</evidence>
<keyword evidence="6 7" id="KW-0807">Transducer</keyword>
<evidence type="ECO:0000256" key="6">
    <source>
        <dbReference type="ARBA" id="ARBA00023224"/>
    </source>
</evidence>
<dbReference type="Proteomes" id="UP001195660">
    <property type="component" value="Unassembled WGS sequence"/>
</dbReference>
<dbReference type="Gene3D" id="1.10.287.950">
    <property type="entry name" value="Methyl-accepting chemotaxis protein"/>
    <property type="match status" value="1"/>
</dbReference>
<evidence type="ECO:0000313" key="11">
    <source>
        <dbReference type="Proteomes" id="UP001195660"/>
    </source>
</evidence>
<keyword evidence="5 8" id="KW-0472">Membrane</keyword>
<dbReference type="InterPro" id="IPR033480">
    <property type="entry name" value="sCache_2"/>
</dbReference>
<feature type="transmembrane region" description="Helical" evidence="8">
    <location>
        <begin position="6"/>
        <end position="26"/>
    </location>
</feature>
<dbReference type="SMART" id="SM01049">
    <property type="entry name" value="Cache_2"/>
    <property type="match status" value="1"/>
</dbReference>
<evidence type="ECO:0000313" key="10">
    <source>
        <dbReference type="EMBL" id="MBM5570074.1"/>
    </source>
</evidence>
<reference evidence="10 11" key="1">
    <citation type="submission" date="2019-11" db="EMBL/GenBank/DDBJ databases">
        <title>Novel Deefgea species.</title>
        <authorList>
            <person name="Han J.-H."/>
        </authorList>
    </citation>
    <scope>NUCLEOTIDE SEQUENCE [LARGE SCALE GENOMIC DNA]</scope>
    <source>
        <strain evidence="10 11">LMG 24817</strain>
    </source>
</reference>
<keyword evidence="4 8" id="KW-1133">Transmembrane helix</keyword>
<feature type="transmembrane region" description="Helical" evidence="8">
    <location>
        <begin position="186"/>
        <end position="203"/>
    </location>
</feature>
<dbReference type="Pfam" id="PF17200">
    <property type="entry name" value="sCache_2"/>
    <property type="match status" value="1"/>
</dbReference>
<evidence type="ECO:0000256" key="2">
    <source>
        <dbReference type="ARBA" id="ARBA00022475"/>
    </source>
</evidence>
<accession>A0ABS2C7E1</accession>
<dbReference type="PANTHER" id="PTHR32089:SF119">
    <property type="entry name" value="METHYL-ACCEPTING CHEMOTAXIS PROTEIN CTPL"/>
    <property type="match status" value="1"/>
</dbReference>
<keyword evidence="2" id="KW-1003">Cell membrane</keyword>
<organism evidence="10 11">
    <name type="scientific">Deefgea chitinilytica</name>
    <dbReference type="NCBI Taxonomy" id="570276"/>
    <lineage>
        <taxon>Bacteria</taxon>
        <taxon>Pseudomonadati</taxon>
        <taxon>Pseudomonadota</taxon>
        <taxon>Betaproteobacteria</taxon>
        <taxon>Neisseriales</taxon>
        <taxon>Chitinibacteraceae</taxon>
        <taxon>Deefgea</taxon>
    </lineage>
</organism>
<dbReference type="SUPFAM" id="SSF58104">
    <property type="entry name" value="Methyl-accepting chemotaxis protein (MCP) signaling domain"/>
    <property type="match status" value="1"/>
</dbReference>
<name>A0ABS2C7E1_9NEIS</name>
<dbReference type="Gene3D" id="3.30.450.20">
    <property type="entry name" value="PAS domain"/>
    <property type="match status" value="1"/>
</dbReference>
<evidence type="ECO:0000259" key="9">
    <source>
        <dbReference type="PROSITE" id="PS50111"/>
    </source>
</evidence>
<gene>
    <name evidence="10" type="ORF">GM173_00605</name>
</gene>
<evidence type="ECO:0000256" key="1">
    <source>
        <dbReference type="ARBA" id="ARBA00004651"/>
    </source>
</evidence>
<protein>
    <submittedName>
        <fullName evidence="10">Methyl-accepting chemotaxis protein</fullName>
    </submittedName>
</protein>
<dbReference type="PANTHER" id="PTHR32089">
    <property type="entry name" value="METHYL-ACCEPTING CHEMOTAXIS PROTEIN MCPB"/>
    <property type="match status" value="1"/>
</dbReference>
<evidence type="ECO:0000256" key="7">
    <source>
        <dbReference type="PROSITE-ProRule" id="PRU00284"/>
    </source>
</evidence>
<dbReference type="PROSITE" id="PS50111">
    <property type="entry name" value="CHEMOTAXIS_TRANSDUC_2"/>
    <property type="match status" value="1"/>
</dbReference>
<feature type="domain" description="Methyl-accepting transducer" evidence="9">
    <location>
        <begin position="267"/>
        <end position="503"/>
    </location>
</feature>
<dbReference type="SMART" id="SM00283">
    <property type="entry name" value="MA"/>
    <property type="match status" value="1"/>
</dbReference>
<dbReference type="Pfam" id="PF00015">
    <property type="entry name" value="MCPsignal"/>
    <property type="match status" value="1"/>
</dbReference>
<dbReference type="EMBL" id="WOFE01000001">
    <property type="protein sequence ID" value="MBM5570074.1"/>
    <property type="molecule type" value="Genomic_DNA"/>
</dbReference>
<keyword evidence="11" id="KW-1185">Reference proteome</keyword>
<comment type="subcellular location">
    <subcellularLocation>
        <location evidence="1">Cell membrane</location>
        <topology evidence="1">Multi-pass membrane protein</topology>
    </subcellularLocation>
</comment>
<evidence type="ECO:0000256" key="3">
    <source>
        <dbReference type="ARBA" id="ARBA00022692"/>
    </source>
</evidence>
<dbReference type="InterPro" id="IPR004089">
    <property type="entry name" value="MCPsignal_dom"/>
</dbReference>